<dbReference type="CDD" id="cd00118">
    <property type="entry name" value="LysM"/>
    <property type="match status" value="1"/>
</dbReference>
<dbReference type="InterPro" id="IPR036779">
    <property type="entry name" value="LysM_dom_sf"/>
</dbReference>
<dbReference type="InterPro" id="IPR052196">
    <property type="entry name" value="Bact_Kbp"/>
</dbReference>
<evidence type="ECO:0000259" key="1">
    <source>
        <dbReference type="PROSITE" id="PS51782"/>
    </source>
</evidence>
<evidence type="ECO:0000313" key="2">
    <source>
        <dbReference type="EMBL" id="KKN30107.1"/>
    </source>
</evidence>
<dbReference type="PROSITE" id="PS51782">
    <property type="entry name" value="LYSM"/>
    <property type="match status" value="1"/>
</dbReference>
<dbReference type="EMBL" id="LAZR01002434">
    <property type="protein sequence ID" value="KKN30107.1"/>
    <property type="molecule type" value="Genomic_DNA"/>
</dbReference>
<reference evidence="2" key="1">
    <citation type="journal article" date="2015" name="Nature">
        <title>Complex archaea that bridge the gap between prokaryotes and eukaryotes.</title>
        <authorList>
            <person name="Spang A."/>
            <person name="Saw J.H."/>
            <person name="Jorgensen S.L."/>
            <person name="Zaremba-Niedzwiedzka K."/>
            <person name="Martijn J."/>
            <person name="Lind A.E."/>
            <person name="van Eijk R."/>
            <person name="Schleper C."/>
            <person name="Guy L."/>
            <person name="Ettema T.J."/>
        </authorList>
    </citation>
    <scope>NUCLEOTIDE SEQUENCE</scope>
</reference>
<dbReference type="AlphaFoldDB" id="A0A0F9PZF0"/>
<dbReference type="PANTHER" id="PTHR34700">
    <property type="entry name" value="POTASSIUM BINDING PROTEIN KBP"/>
    <property type="match status" value="1"/>
</dbReference>
<dbReference type="SUPFAM" id="SSF54106">
    <property type="entry name" value="LysM domain"/>
    <property type="match status" value="1"/>
</dbReference>
<dbReference type="InterPro" id="IPR018392">
    <property type="entry name" value="LysM"/>
</dbReference>
<proteinExistence type="predicted"/>
<dbReference type="Pfam" id="PF01476">
    <property type="entry name" value="LysM"/>
    <property type="match status" value="1"/>
</dbReference>
<dbReference type="SMART" id="SM00257">
    <property type="entry name" value="LysM"/>
    <property type="match status" value="1"/>
</dbReference>
<gene>
    <name evidence="2" type="ORF">LCGC14_0837350</name>
</gene>
<comment type="caution">
    <text evidence="2">The sequence shown here is derived from an EMBL/GenBank/DDBJ whole genome shotgun (WGS) entry which is preliminary data.</text>
</comment>
<dbReference type="Gene3D" id="3.10.350.10">
    <property type="entry name" value="LysM domain"/>
    <property type="match status" value="1"/>
</dbReference>
<sequence>MIRYAYLSVLFVLFSLPLFAKDVILNDSHPQTYQVVKGDTLWDISGKFLQRPWQWPEIWQVNPQIKNPHLIYPGDVISLSYINGRPVLSLTRGLTAYKLSPEAREIKLEQAISTIPRSAIAAFLSKPLVVGEDTLNSAPYILASADERLILGAGDKAYVRGIKGDDIDQFSVFRGGKVYNDPETGEVLGYEAIYTADATLETPGETATVMLRNTNREVLAGDRLLPVDDGENEMNFFPHSPENPVNGRIISVFDGVSQVGQYQIVVLNLGTRESIEVGHVLKVMRAGGTVKDAVTADKDDTVTLPDESAGVAMVFKVFEKVSYAIVMKANNAIHLNDKVREVE</sequence>
<protein>
    <recommendedName>
        <fullName evidence="1">LysM domain-containing protein</fullName>
    </recommendedName>
</protein>
<organism evidence="2">
    <name type="scientific">marine sediment metagenome</name>
    <dbReference type="NCBI Taxonomy" id="412755"/>
    <lineage>
        <taxon>unclassified sequences</taxon>
        <taxon>metagenomes</taxon>
        <taxon>ecological metagenomes</taxon>
    </lineage>
</organism>
<name>A0A0F9PZF0_9ZZZZ</name>
<dbReference type="PANTHER" id="PTHR34700:SF4">
    <property type="entry name" value="PHAGE-LIKE ELEMENT PBSX PROTEIN XKDP"/>
    <property type="match status" value="1"/>
</dbReference>
<accession>A0A0F9PZF0</accession>
<feature type="domain" description="LysM" evidence="1">
    <location>
        <begin position="31"/>
        <end position="79"/>
    </location>
</feature>